<evidence type="ECO:0000256" key="8">
    <source>
        <dbReference type="ARBA" id="ARBA00023289"/>
    </source>
</evidence>
<dbReference type="Gene3D" id="3.90.190.10">
    <property type="entry name" value="Protein tyrosine phosphatase superfamily"/>
    <property type="match status" value="1"/>
</dbReference>
<evidence type="ECO:0000313" key="12">
    <source>
        <dbReference type="Proteomes" id="UP000664859"/>
    </source>
</evidence>
<dbReference type="GO" id="GO:0005737">
    <property type="term" value="C:cytoplasm"/>
    <property type="evidence" value="ECO:0007669"/>
    <property type="project" value="UniProtKB-ARBA"/>
</dbReference>
<evidence type="ECO:0000256" key="7">
    <source>
        <dbReference type="ARBA" id="ARBA00023288"/>
    </source>
</evidence>
<accession>A0A835YN25</accession>
<dbReference type="InterPro" id="IPR003595">
    <property type="entry name" value="Tyr_Pase_cat"/>
</dbReference>
<dbReference type="EC" id="3.1.3.48" evidence="2"/>
<dbReference type="EMBL" id="JAFCMP010000515">
    <property type="protein sequence ID" value="KAG5178456.1"/>
    <property type="molecule type" value="Genomic_DNA"/>
</dbReference>
<protein>
    <recommendedName>
        <fullName evidence="2">protein-tyrosine-phosphatase</fullName>
        <ecNumber evidence="2">3.1.3.48</ecNumber>
    </recommendedName>
</protein>
<dbReference type="InterPro" id="IPR029021">
    <property type="entry name" value="Prot-tyrosine_phosphatase-like"/>
</dbReference>
<dbReference type="InterPro" id="IPR050561">
    <property type="entry name" value="PTP"/>
</dbReference>
<keyword evidence="4" id="KW-0378">Hydrolase</keyword>
<dbReference type="SUPFAM" id="SSF52799">
    <property type="entry name" value="(Phosphotyrosine protein) phosphatases II"/>
    <property type="match status" value="1"/>
</dbReference>
<evidence type="ECO:0000256" key="4">
    <source>
        <dbReference type="ARBA" id="ARBA00022801"/>
    </source>
</evidence>
<name>A0A835YN25_9STRA</name>
<dbReference type="InterPro" id="IPR000387">
    <property type="entry name" value="Tyr_Pase_dom"/>
</dbReference>
<evidence type="ECO:0000259" key="10">
    <source>
        <dbReference type="PROSITE" id="PS50056"/>
    </source>
</evidence>
<evidence type="ECO:0000256" key="5">
    <source>
        <dbReference type="ARBA" id="ARBA00022912"/>
    </source>
</evidence>
<dbReference type="PROSITE" id="PS50056">
    <property type="entry name" value="TYR_PHOSPHATASE_2"/>
    <property type="match status" value="1"/>
</dbReference>
<keyword evidence="7" id="KW-0449">Lipoprotein</keyword>
<sequence length="200" mass="21802">MALAQVSSLATKPSLVEWVNRKGRKLSFLIMDAPKAHNLPIYLKECKKHNVVRMVRVCEKTYPADEVERAGIAMSEMEYDDGMAPPPEIIRSWLDVVDATFRSGGPSANDSMHAGGGGGGAGEGGTPTVAVHCVAGLGRAPVLVAIALIENGMESSEAVEYIRARRRGAINRKQLSYLEQYQRIRHKGGSLETERIWTVV</sequence>
<reference evidence="11" key="1">
    <citation type="submission" date="2021-02" db="EMBL/GenBank/DDBJ databases">
        <title>First Annotated Genome of the Yellow-green Alga Tribonema minus.</title>
        <authorList>
            <person name="Mahan K.M."/>
        </authorList>
    </citation>
    <scope>NUCLEOTIDE SEQUENCE</scope>
    <source>
        <strain evidence="11">UTEX B ZZ1240</strain>
    </source>
</reference>
<comment type="caution">
    <text evidence="11">The sequence shown here is derived from an EMBL/GenBank/DDBJ whole genome shotgun (WGS) entry which is preliminary data.</text>
</comment>
<dbReference type="GO" id="GO:0004725">
    <property type="term" value="F:protein tyrosine phosphatase activity"/>
    <property type="evidence" value="ECO:0007669"/>
    <property type="project" value="UniProtKB-EC"/>
</dbReference>
<keyword evidence="5" id="KW-0904">Protein phosphatase</keyword>
<evidence type="ECO:0000313" key="11">
    <source>
        <dbReference type="EMBL" id="KAG5178456.1"/>
    </source>
</evidence>
<keyword evidence="12" id="KW-1185">Reference proteome</keyword>
<comment type="catalytic activity">
    <reaction evidence="9">
        <text>O-phospho-L-tyrosyl-[protein] + H2O = L-tyrosyl-[protein] + phosphate</text>
        <dbReference type="Rhea" id="RHEA:10684"/>
        <dbReference type="Rhea" id="RHEA-COMP:10136"/>
        <dbReference type="Rhea" id="RHEA-COMP:20101"/>
        <dbReference type="ChEBI" id="CHEBI:15377"/>
        <dbReference type="ChEBI" id="CHEBI:43474"/>
        <dbReference type="ChEBI" id="CHEBI:46858"/>
        <dbReference type="ChEBI" id="CHEBI:61978"/>
        <dbReference type="EC" id="3.1.3.48"/>
    </reaction>
</comment>
<dbReference type="SMART" id="SM00404">
    <property type="entry name" value="PTPc_motif"/>
    <property type="match status" value="1"/>
</dbReference>
<dbReference type="CDD" id="cd14500">
    <property type="entry name" value="PTP-IVa"/>
    <property type="match status" value="1"/>
</dbReference>
<evidence type="ECO:0000256" key="9">
    <source>
        <dbReference type="ARBA" id="ARBA00051722"/>
    </source>
</evidence>
<keyword evidence="8" id="KW-0636">Prenylation</keyword>
<feature type="domain" description="Tyrosine specific protein phosphatases" evidence="10">
    <location>
        <begin position="91"/>
        <end position="177"/>
    </location>
</feature>
<keyword evidence="3" id="KW-0488">Methylation</keyword>
<dbReference type="AlphaFoldDB" id="A0A835YN25"/>
<proteinExistence type="inferred from homology"/>
<comment type="similarity">
    <text evidence="1">Belongs to the protein-tyrosine phosphatase family.</text>
</comment>
<evidence type="ECO:0000256" key="3">
    <source>
        <dbReference type="ARBA" id="ARBA00022481"/>
    </source>
</evidence>
<dbReference type="FunFam" id="3.90.190.10:FF:000086">
    <property type="entry name" value="Protein tyrosine phosphatase-like protein"/>
    <property type="match status" value="1"/>
</dbReference>
<evidence type="ECO:0000256" key="1">
    <source>
        <dbReference type="ARBA" id="ARBA00009580"/>
    </source>
</evidence>
<evidence type="ECO:0000256" key="6">
    <source>
        <dbReference type="ARBA" id="ARBA00023157"/>
    </source>
</evidence>
<evidence type="ECO:0000256" key="2">
    <source>
        <dbReference type="ARBA" id="ARBA00013064"/>
    </source>
</evidence>
<dbReference type="OrthoDB" id="5632at2759"/>
<gene>
    <name evidence="11" type="ORF">JKP88DRAFT_350321</name>
</gene>
<keyword evidence="6" id="KW-1015">Disulfide bond</keyword>
<dbReference type="PANTHER" id="PTHR23339">
    <property type="entry name" value="TYROSINE SPECIFIC PROTEIN PHOSPHATASE AND DUAL SPECIFICITY PROTEIN PHOSPHATASE"/>
    <property type="match status" value="1"/>
</dbReference>
<dbReference type="Proteomes" id="UP000664859">
    <property type="component" value="Unassembled WGS sequence"/>
</dbReference>
<organism evidence="11 12">
    <name type="scientific">Tribonema minus</name>
    <dbReference type="NCBI Taxonomy" id="303371"/>
    <lineage>
        <taxon>Eukaryota</taxon>
        <taxon>Sar</taxon>
        <taxon>Stramenopiles</taxon>
        <taxon>Ochrophyta</taxon>
        <taxon>PX clade</taxon>
        <taxon>Xanthophyceae</taxon>
        <taxon>Tribonematales</taxon>
        <taxon>Tribonemataceae</taxon>
        <taxon>Tribonema</taxon>
    </lineage>
</organism>